<dbReference type="RefSeq" id="WP_088552469.1">
    <property type="nucleotide sequence ID" value="NZ_BDGJ01000001.1"/>
</dbReference>
<keyword evidence="8" id="KW-0915">Sodium</keyword>
<evidence type="ECO:0000256" key="6">
    <source>
        <dbReference type="ARBA" id="ARBA00022847"/>
    </source>
</evidence>
<feature type="transmembrane region" description="Helical" evidence="14">
    <location>
        <begin position="154"/>
        <end position="175"/>
    </location>
</feature>
<reference evidence="16" key="1">
    <citation type="journal article" date="2017" name="Appl. Environ. Microbiol.">
        <title>Genomic analysis of Calderihabitans maritimus KKC1, a thermophilic hydrogenogenic carboxydotrophic bacterium isolated from marine sediment.</title>
        <authorList>
            <person name="Omae K."/>
            <person name="Yoneda Y."/>
            <person name="Fukuyama Y."/>
            <person name="Yoshida T."/>
            <person name="Sako Y."/>
        </authorList>
    </citation>
    <scope>NUCLEOTIDE SEQUENCE [LARGE SCALE GENOMIC DNA]</scope>
    <source>
        <strain evidence="16">KKC1</strain>
    </source>
</reference>
<dbReference type="EMBL" id="BDGJ01000001">
    <property type="protein sequence ID" value="GAW90846.1"/>
    <property type="molecule type" value="Genomic_DNA"/>
</dbReference>
<evidence type="ECO:0000256" key="2">
    <source>
        <dbReference type="ARBA" id="ARBA00006434"/>
    </source>
</evidence>
<dbReference type="Gene3D" id="1.20.1730.10">
    <property type="entry name" value="Sodium/glucose cotransporter"/>
    <property type="match status" value="1"/>
</dbReference>
<evidence type="ECO:0000256" key="7">
    <source>
        <dbReference type="ARBA" id="ARBA00022989"/>
    </source>
</evidence>
<keyword evidence="4" id="KW-1003">Cell membrane</keyword>
<evidence type="ECO:0000313" key="15">
    <source>
        <dbReference type="EMBL" id="GAW90846.1"/>
    </source>
</evidence>
<dbReference type="PANTHER" id="PTHR48086">
    <property type="entry name" value="SODIUM/PROLINE SYMPORTER-RELATED"/>
    <property type="match status" value="1"/>
</dbReference>
<dbReference type="PANTHER" id="PTHR48086:SF3">
    <property type="entry name" value="SODIUM_PROLINE SYMPORTER"/>
    <property type="match status" value="1"/>
</dbReference>
<feature type="transmembrane region" description="Helical" evidence="14">
    <location>
        <begin position="385"/>
        <end position="407"/>
    </location>
</feature>
<keyword evidence="3" id="KW-0813">Transport</keyword>
<feature type="transmembrane region" description="Helical" evidence="14">
    <location>
        <begin position="121"/>
        <end position="142"/>
    </location>
</feature>
<evidence type="ECO:0000256" key="14">
    <source>
        <dbReference type="SAM" id="Phobius"/>
    </source>
</evidence>
<keyword evidence="6" id="KW-0769">Symport</keyword>
<sequence length="505" mass="54520">MKWLVILMYVGMLLVVGYLGMKKTRTVDDFFLGNRSIGPWVSAFAYGTTYFSAVLFIGYAGKVGWGFGLSSLWIVLGNALIGSYLAWKVLAGRTRAMTSRLGTLTLPEFLAARYDSKALKIVAALIIFIFLVPYSASVYMGLSYLFEEIFGIPFIQALLFMALLTALYLVMGGYFALTLTDFIQGLVMIGGVILLLVYVVGSPQVGGIGAAIEKLARVNPQLVKPVGPPGVIPLVSLVILTSLGTWGLPQMVQKFYSIKDEKSIPQAIFVSTGFAFLMTFGAYFTGALSRLFFEQVPQGNPDVIMPQIISQALPEAVAVVILLLVLAASMSTLASLVLVSSSAIAIDLVQEIIPNLKKDRVVLLMRVLCVVFIGLSLYIALKPTIILNLMSISWGTVAGAFLAPYLYGLYWKGVTRAGAWSGVISGLGISLGLSLLNWLQVKLPFTGGLSIPVIGSLAIVIPLLVVPAVSWITEGYPEEHLKRVFGYEKSQLECGKEGLVTHDLG</sequence>
<feature type="transmembrane region" description="Helical" evidence="14">
    <location>
        <begin position="230"/>
        <end position="248"/>
    </location>
</feature>
<dbReference type="InterPro" id="IPR001734">
    <property type="entry name" value="Na/solute_symporter"/>
</dbReference>
<evidence type="ECO:0000256" key="12">
    <source>
        <dbReference type="ARBA" id="ARBA00033708"/>
    </source>
</evidence>
<dbReference type="GO" id="GO:0005886">
    <property type="term" value="C:plasma membrane"/>
    <property type="evidence" value="ECO:0007669"/>
    <property type="project" value="UniProtKB-SubCell"/>
</dbReference>
<dbReference type="GO" id="GO:0006814">
    <property type="term" value="P:sodium ion transport"/>
    <property type="evidence" value="ECO:0007669"/>
    <property type="project" value="UniProtKB-KW"/>
</dbReference>
<dbReference type="Proteomes" id="UP000197032">
    <property type="component" value="Unassembled WGS sequence"/>
</dbReference>
<dbReference type="Pfam" id="PF00474">
    <property type="entry name" value="SSF"/>
    <property type="match status" value="1"/>
</dbReference>
<keyword evidence="9" id="KW-0406">Ion transport</keyword>
<comment type="caution">
    <text evidence="15">The sequence shown here is derived from an EMBL/GenBank/DDBJ whole genome shotgun (WGS) entry which is preliminary data.</text>
</comment>
<evidence type="ECO:0000256" key="4">
    <source>
        <dbReference type="ARBA" id="ARBA00022475"/>
    </source>
</evidence>
<dbReference type="NCBIfam" id="TIGR00813">
    <property type="entry name" value="sss"/>
    <property type="match status" value="1"/>
</dbReference>
<comment type="catalytic activity">
    <reaction evidence="12">
        <text>L-proline(in) + Na(+)(in) = L-proline(out) + Na(+)(out)</text>
        <dbReference type="Rhea" id="RHEA:28967"/>
        <dbReference type="ChEBI" id="CHEBI:29101"/>
        <dbReference type="ChEBI" id="CHEBI:60039"/>
    </reaction>
</comment>
<evidence type="ECO:0000256" key="9">
    <source>
        <dbReference type="ARBA" id="ARBA00023065"/>
    </source>
</evidence>
<keyword evidence="10 14" id="KW-0472">Membrane</keyword>
<dbReference type="InterPro" id="IPR050277">
    <property type="entry name" value="Sodium:Solute_Symporter"/>
</dbReference>
<feature type="transmembrane region" description="Helical" evidence="14">
    <location>
        <begin position="6"/>
        <end position="21"/>
    </location>
</feature>
<feature type="transmembrane region" description="Helical" evidence="14">
    <location>
        <begin position="361"/>
        <end position="379"/>
    </location>
</feature>
<keyword evidence="11" id="KW-0739">Sodium transport</keyword>
<proteinExistence type="inferred from homology"/>
<feature type="transmembrane region" description="Helical" evidence="14">
    <location>
        <begin position="451"/>
        <end position="473"/>
    </location>
</feature>
<evidence type="ECO:0000256" key="1">
    <source>
        <dbReference type="ARBA" id="ARBA00004651"/>
    </source>
</evidence>
<dbReference type="InterPro" id="IPR038377">
    <property type="entry name" value="Na/Glc_symporter_sf"/>
</dbReference>
<keyword evidence="7 14" id="KW-1133">Transmembrane helix</keyword>
<evidence type="ECO:0000313" key="16">
    <source>
        <dbReference type="Proteomes" id="UP000197032"/>
    </source>
</evidence>
<feature type="transmembrane region" description="Helical" evidence="14">
    <location>
        <begin position="268"/>
        <end position="293"/>
    </location>
</feature>
<gene>
    <name evidence="15" type="ORF">KKC1_00080</name>
</gene>
<evidence type="ECO:0000256" key="8">
    <source>
        <dbReference type="ARBA" id="ARBA00023053"/>
    </source>
</evidence>
<feature type="transmembrane region" description="Helical" evidence="14">
    <location>
        <begin position="67"/>
        <end position="87"/>
    </location>
</feature>
<feature type="transmembrane region" description="Helical" evidence="14">
    <location>
        <begin position="419"/>
        <end position="439"/>
    </location>
</feature>
<evidence type="ECO:0000256" key="10">
    <source>
        <dbReference type="ARBA" id="ARBA00023136"/>
    </source>
</evidence>
<feature type="transmembrane region" description="Helical" evidence="14">
    <location>
        <begin position="182"/>
        <end position="201"/>
    </location>
</feature>
<evidence type="ECO:0000256" key="3">
    <source>
        <dbReference type="ARBA" id="ARBA00022448"/>
    </source>
</evidence>
<accession>A0A1Z5HMT3</accession>
<keyword evidence="5 14" id="KW-0812">Transmembrane</keyword>
<keyword evidence="16" id="KW-1185">Reference proteome</keyword>
<feature type="transmembrane region" description="Helical" evidence="14">
    <location>
        <begin position="41"/>
        <end position="61"/>
    </location>
</feature>
<dbReference type="AlphaFoldDB" id="A0A1Z5HMT3"/>
<dbReference type="OrthoDB" id="9810181at2"/>
<organism evidence="15 16">
    <name type="scientific">Calderihabitans maritimus</name>
    <dbReference type="NCBI Taxonomy" id="1246530"/>
    <lineage>
        <taxon>Bacteria</taxon>
        <taxon>Bacillati</taxon>
        <taxon>Bacillota</taxon>
        <taxon>Clostridia</taxon>
        <taxon>Neomoorellales</taxon>
        <taxon>Calderihabitantaceae</taxon>
        <taxon>Calderihabitans</taxon>
    </lineage>
</organism>
<evidence type="ECO:0000256" key="5">
    <source>
        <dbReference type="ARBA" id="ARBA00022692"/>
    </source>
</evidence>
<comment type="subcellular location">
    <subcellularLocation>
        <location evidence="1">Cell membrane</location>
        <topology evidence="1">Multi-pass membrane protein</topology>
    </subcellularLocation>
</comment>
<feature type="transmembrane region" description="Helical" evidence="14">
    <location>
        <begin position="316"/>
        <end position="349"/>
    </location>
</feature>
<evidence type="ECO:0000256" key="13">
    <source>
        <dbReference type="RuleBase" id="RU362091"/>
    </source>
</evidence>
<dbReference type="GO" id="GO:0015293">
    <property type="term" value="F:symporter activity"/>
    <property type="evidence" value="ECO:0007669"/>
    <property type="project" value="UniProtKB-KW"/>
</dbReference>
<dbReference type="PROSITE" id="PS50283">
    <property type="entry name" value="NA_SOLUT_SYMP_3"/>
    <property type="match status" value="1"/>
</dbReference>
<protein>
    <submittedName>
        <fullName evidence="15">Na+/panthothenate symporter</fullName>
    </submittedName>
</protein>
<comment type="similarity">
    <text evidence="2 13">Belongs to the sodium:solute symporter (SSF) (TC 2.A.21) family.</text>
</comment>
<evidence type="ECO:0000256" key="11">
    <source>
        <dbReference type="ARBA" id="ARBA00023201"/>
    </source>
</evidence>
<name>A0A1Z5HMT3_9FIRM</name>